<gene>
    <name evidence="2" type="ORF">GCM10011584_09360</name>
</gene>
<keyword evidence="3" id="KW-1185">Reference proteome</keyword>
<accession>A0ABQ2N6R9</accession>
<protein>
    <recommendedName>
        <fullName evidence="1">HNH nuclease domain-containing protein</fullName>
    </recommendedName>
</protein>
<feature type="domain" description="HNH nuclease" evidence="1">
    <location>
        <begin position="48"/>
        <end position="91"/>
    </location>
</feature>
<reference evidence="3" key="1">
    <citation type="journal article" date="2019" name="Int. J. Syst. Evol. Microbiol.">
        <title>The Global Catalogue of Microorganisms (GCM) 10K type strain sequencing project: providing services to taxonomists for standard genome sequencing and annotation.</title>
        <authorList>
            <consortium name="The Broad Institute Genomics Platform"/>
            <consortium name="The Broad Institute Genome Sequencing Center for Infectious Disease"/>
            <person name="Wu L."/>
            <person name="Ma J."/>
        </authorList>
    </citation>
    <scope>NUCLEOTIDE SEQUENCE [LARGE SCALE GENOMIC DNA]</scope>
    <source>
        <strain evidence="3">CGMCC 4.7371</strain>
    </source>
</reference>
<evidence type="ECO:0000259" key="1">
    <source>
        <dbReference type="Pfam" id="PF13392"/>
    </source>
</evidence>
<proteinExistence type="predicted"/>
<name>A0ABQ2N6R9_9ACTN</name>
<dbReference type="Gene3D" id="3.90.75.10">
    <property type="entry name" value="Homing Intron 3 (I-ppo) Encoded Endonuclease, Chain A"/>
    <property type="match status" value="1"/>
</dbReference>
<comment type="caution">
    <text evidence="2">The sequence shown here is derived from an EMBL/GenBank/DDBJ whole genome shotgun (WGS) entry which is preliminary data.</text>
</comment>
<dbReference type="InterPro" id="IPR044925">
    <property type="entry name" value="His-Me_finger_sf"/>
</dbReference>
<dbReference type="Proteomes" id="UP000655410">
    <property type="component" value="Unassembled WGS sequence"/>
</dbReference>
<sequence>MAIPRRDPWLRFMEKVVKDDNDCWLWQAKTGWQGYGLFWSGEQRTTVAHRWAWEQRNGPIPDGLQLDHLCRVRHCVNPDHLEPVTPRENVMRGDTPAARNAAKTHCARAGHPLSGPNLYISPKGARECRTCRNAASARYEHKKVS</sequence>
<evidence type="ECO:0000313" key="2">
    <source>
        <dbReference type="EMBL" id="GGO86616.1"/>
    </source>
</evidence>
<organism evidence="2 3">
    <name type="scientific">Nocardioides phosphati</name>
    <dbReference type="NCBI Taxonomy" id="1867775"/>
    <lineage>
        <taxon>Bacteria</taxon>
        <taxon>Bacillati</taxon>
        <taxon>Actinomycetota</taxon>
        <taxon>Actinomycetes</taxon>
        <taxon>Propionibacteriales</taxon>
        <taxon>Nocardioidaceae</taxon>
        <taxon>Nocardioides</taxon>
    </lineage>
</organism>
<dbReference type="InterPro" id="IPR044930">
    <property type="entry name" value="Homing_endonuclease_His-Me"/>
</dbReference>
<dbReference type="SUPFAM" id="SSF54060">
    <property type="entry name" value="His-Me finger endonucleases"/>
    <property type="match status" value="1"/>
</dbReference>
<evidence type="ECO:0000313" key="3">
    <source>
        <dbReference type="Proteomes" id="UP000655410"/>
    </source>
</evidence>
<dbReference type="Pfam" id="PF13392">
    <property type="entry name" value="HNH_3"/>
    <property type="match status" value="1"/>
</dbReference>
<dbReference type="InterPro" id="IPR003615">
    <property type="entry name" value="HNH_nuc"/>
</dbReference>
<dbReference type="EMBL" id="BMNI01000001">
    <property type="protein sequence ID" value="GGO86616.1"/>
    <property type="molecule type" value="Genomic_DNA"/>
</dbReference>